<dbReference type="InterPro" id="IPR036890">
    <property type="entry name" value="HATPase_C_sf"/>
</dbReference>
<proteinExistence type="inferred from homology"/>
<protein>
    <recommendedName>
        <fullName evidence="1">Protein-serine/threonine kinase</fullName>
        <ecNumber evidence="1">2.7.11.-</ecNumber>
    </recommendedName>
</protein>
<comment type="similarity">
    <text evidence="1">Belongs to the PDK/BCKDK protein kinase family.</text>
</comment>
<dbReference type="Gene3D" id="3.30.565.10">
    <property type="entry name" value="Histidine kinase-like ATPase, C-terminal domain"/>
    <property type="match status" value="1"/>
</dbReference>
<evidence type="ECO:0000256" key="2">
    <source>
        <dbReference type="SAM" id="MobiDB-lite"/>
    </source>
</evidence>
<comment type="caution">
    <text evidence="3">The sequence shown here is derived from an EMBL/GenBank/DDBJ whole genome shotgun (WGS) entry which is preliminary data.</text>
</comment>
<reference evidence="3" key="1">
    <citation type="submission" date="2023-10" db="EMBL/GenBank/DDBJ databases">
        <authorList>
            <person name="Chen Y."/>
            <person name="Shah S."/>
            <person name="Dougan E. K."/>
            <person name="Thang M."/>
            <person name="Chan C."/>
        </authorList>
    </citation>
    <scope>NUCLEOTIDE SEQUENCE [LARGE SCALE GENOMIC DNA]</scope>
</reference>
<organism evidence="3 4">
    <name type="scientific">Prorocentrum cordatum</name>
    <dbReference type="NCBI Taxonomy" id="2364126"/>
    <lineage>
        <taxon>Eukaryota</taxon>
        <taxon>Sar</taxon>
        <taxon>Alveolata</taxon>
        <taxon>Dinophyceae</taxon>
        <taxon>Prorocentrales</taxon>
        <taxon>Prorocentraceae</taxon>
        <taxon>Prorocentrum</taxon>
    </lineage>
</organism>
<keyword evidence="4" id="KW-1185">Reference proteome</keyword>
<dbReference type="EMBL" id="CAUYUJ010020828">
    <property type="protein sequence ID" value="CAK0900716.1"/>
    <property type="molecule type" value="Genomic_DNA"/>
</dbReference>
<gene>
    <name evidence="3" type="ORF">PCOR1329_LOCUS77934</name>
</gene>
<evidence type="ECO:0000313" key="4">
    <source>
        <dbReference type="Proteomes" id="UP001189429"/>
    </source>
</evidence>
<keyword evidence="1" id="KW-0418">Kinase</keyword>
<dbReference type="SUPFAM" id="SSF55874">
    <property type="entry name" value="ATPase domain of HSP90 chaperone/DNA topoisomerase II/histidine kinase"/>
    <property type="match status" value="1"/>
</dbReference>
<dbReference type="PANTHER" id="PTHR11947:SF20">
    <property type="entry name" value="[3-METHYL-2-OXOBUTANOATE DEHYDROGENASE [LIPOAMIDE]] KINASE, MITOCHONDRIAL"/>
    <property type="match status" value="1"/>
</dbReference>
<dbReference type="PANTHER" id="PTHR11947">
    <property type="entry name" value="PYRUVATE DEHYDROGENASE KINASE"/>
    <property type="match status" value="1"/>
</dbReference>
<sequence>MDTDSVGVRRVGVVNLNTRPSMVLVEAYQHAQLWCRKEFNCSVPLLVNDMPAMQYLASMPTDEGTPYVDMHLYFVFFEVLKNALQASLRHGRGDAAAGHPQEIPPVSATMVSGTSLNEENERMVRISDSGWGVPRDDVNKARLPGGLGLGVSRVLTRPEGPSASPGQPGSSAVDDTSAERSIGTAIARAACPLRGTGARGRHALAKLGRGDCPAGVVAAHTLLSSPRRRSHGDHKWLLEGAGAEHGEDGSATRCVVRSDHHPQRFLCARGAVELVSGARDESRLWEIEYLHDHPLRTDAVKPPFRLRSLGKPGRPYLVVDADLGGVALQSERPATLWEFFDAAGSTASLQVTFARSLSGSLCRDESPVRRAPSAVAEAWQLKQVSGSLEDVLSAQPDTQDGARAYSAPEVFFSIGEALCNATEIAQPPSTLYGVYAGGLPPNLRSCESIPSAS</sequence>
<keyword evidence="1" id="KW-0067">ATP-binding</keyword>
<comment type="subcellular location">
    <subcellularLocation>
        <location evidence="1">Mitochondrion matrix</location>
    </subcellularLocation>
</comment>
<feature type="region of interest" description="Disordered" evidence="2">
    <location>
        <begin position="153"/>
        <end position="179"/>
    </location>
</feature>
<keyword evidence="1" id="KW-0808">Transferase</keyword>
<name>A0ABN9XLH1_9DINO</name>
<accession>A0ABN9XLH1</accession>
<feature type="compositionally biased region" description="Low complexity" evidence="2">
    <location>
        <begin position="158"/>
        <end position="171"/>
    </location>
</feature>
<evidence type="ECO:0000256" key="1">
    <source>
        <dbReference type="RuleBase" id="RU366032"/>
    </source>
</evidence>
<dbReference type="Proteomes" id="UP001189429">
    <property type="component" value="Unassembled WGS sequence"/>
</dbReference>
<keyword evidence="1" id="KW-0496">Mitochondrion</keyword>
<dbReference type="EC" id="2.7.11.-" evidence="1"/>
<dbReference type="InterPro" id="IPR039028">
    <property type="entry name" value="BCKD/PDK"/>
</dbReference>
<keyword evidence="1" id="KW-0547">Nucleotide-binding</keyword>
<evidence type="ECO:0000313" key="3">
    <source>
        <dbReference type="EMBL" id="CAK0900716.1"/>
    </source>
</evidence>